<dbReference type="EMBL" id="AZEZ01000032">
    <property type="protein sequence ID" value="KRL44817.1"/>
    <property type="molecule type" value="Genomic_DNA"/>
</dbReference>
<evidence type="ECO:0000313" key="3">
    <source>
        <dbReference type="Proteomes" id="UP000050872"/>
    </source>
</evidence>
<dbReference type="Pfam" id="PF13527">
    <property type="entry name" value="Acetyltransf_9"/>
    <property type="match status" value="1"/>
</dbReference>
<dbReference type="CDD" id="cd04301">
    <property type="entry name" value="NAT_SF"/>
    <property type="match status" value="1"/>
</dbReference>
<dbReference type="Gene3D" id="3.40.630.30">
    <property type="match status" value="1"/>
</dbReference>
<evidence type="ECO:0000313" key="2">
    <source>
        <dbReference type="EMBL" id="KRL44817.1"/>
    </source>
</evidence>
<name>A0A0R1QJY5_9LACO</name>
<dbReference type="InterPro" id="IPR000182">
    <property type="entry name" value="GNAT_dom"/>
</dbReference>
<dbReference type="AlphaFoldDB" id="A0A0R1QJY5"/>
<proteinExistence type="predicted"/>
<dbReference type="Proteomes" id="UP000050872">
    <property type="component" value="Unassembled WGS sequence"/>
</dbReference>
<evidence type="ECO:0000259" key="1">
    <source>
        <dbReference type="PROSITE" id="PS51186"/>
    </source>
</evidence>
<dbReference type="InterPro" id="IPR016181">
    <property type="entry name" value="Acyl_CoA_acyltransferase"/>
</dbReference>
<reference evidence="2 3" key="1">
    <citation type="journal article" date="2015" name="Genome Announc.">
        <title>Expanding the biotechnology potential of lactobacilli through comparative genomics of 213 strains and associated genera.</title>
        <authorList>
            <person name="Sun Z."/>
            <person name="Harris H.M."/>
            <person name="McCann A."/>
            <person name="Guo C."/>
            <person name="Argimon S."/>
            <person name="Zhang W."/>
            <person name="Yang X."/>
            <person name="Jeffery I.B."/>
            <person name="Cooney J.C."/>
            <person name="Kagawa T.F."/>
            <person name="Liu W."/>
            <person name="Song Y."/>
            <person name="Salvetti E."/>
            <person name="Wrobel A."/>
            <person name="Rasinkangas P."/>
            <person name="Parkhill J."/>
            <person name="Rea M.C."/>
            <person name="O'Sullivan O."/>
            <person name="Ritari J."/>
            <person name="Douillard F.P."/>
            <person name="Paul Ross R."/>
            <person name="Yang R."/>
            <person name="Briner A.E."/>
            <person name="Felis G.E."/>
            <person name="de Vos W.M."/>
            <person name="Barrangou R."/>
            <person name="Klaenhammer T.R."/>
            <person name="Caufield P.W."/>
            <person name="Cui Y."/>
            <person name="Zhang H."/>
            <person name="O'Toole P.W."/>
        </authorList>
    </citation>
    <scope>NUCLEOTIDE SEQUENCE [LARGE SCALE GENOMIC DNA]</scope>
    <source>
        <strain evidence="2 3">DSM 14500</strain>
    </source>
</reference>
<comment type="caution">
    <text evidence="2">The sequence shown here is derived from an EMBL/GenBank/DDBJ whole genome shotgun (WGS) entry which is preliminary data.</text>
</comment>
<accession>A0A0R1QJY5</accession>
<keyword evidence="3" id="KW-1185">Reference proteome</keyword>
<dbReference type="GO" id="GO:0016747">
    <property type="term" value="F:acyltransferase activity, transferring groups other than amino-acyl groups"/>
    <property type="evidence" value="ECO:0007669"/>
    <property type="project" value="InterPro"/>
</dbReference>
<dbReference type="OrthoDB" id="9804948at2"/>
<dbReference type="PATRIC" id="fig|1423770.3.peg.2068"/>
<gene>
    <name evidence="2" type="ORF">FD29_GL002016</name>
</gene>
<protein>
    <recommendedName>
        <fullName evidence="1">N-acetyltransferase domain-containing protein</fullName>
    </recommendedName>
</protein>
<dbReference type="SUPFAM" id="SSF55729">
    <property type="entry name" value="Acyl-CoA N-acyltransferases (Nat)"/>
    <property type="match status" value="1"/>
</dbReference>
<sequence length="286" mass="33351">MKYKLVKQVRDDEVLRQSFIDLARATFDLSFEQWYQKGFWSDDYIPYCLVDDNKVIANVSVNRMKMVLDGQIKHYIQLGTVMTAENYQHQGLAKYLMETVLNDFADRSDGIYLFANETVLDFYPKFGFQKARQYQTTLPIRPQTGDFRKLNMDQTVDQKILQQKYQAGNPYAKLSFIDNYGLLMFYCDNFMRDCVYYSKKRDVVVVAIQNKNNLECLDIFGQRTAQLPEILNELASATTISCHLGFSTPGNQPLNEFRTDETLFIHNNGENIFDDQQLMFPLLSHA</sequence>
<dbReference type="STRING" id="1423770.FD29_GL002016"/>
<organism evidence="2 3">
    <name type="scientific">Companilactobacillus mindensis DSM 14500</name>
    <dbReference type="NCBI Taxonomy" id="1423770"/>
    <lineage>
        <taxon>Bacteria</taxon>
        <taxon>Bacillati</taxon>
        <taxon>Bacillota</taxon>
        <taxon>Bacilli</taxon>
        <taxon>Lactobacillales</taxon>
        <taxon>Lactobacillaceae</taxon>
        <taxon>Companilactobacillus</taxon>
    </lineage>
</organism>
<dbReference type="RefSeq" id="WP_057887644.1">
    <property type="nucleotide sequence ID" value="NZ_AZEZ01000032.1"/>
</dbReference>
<feature type="domain" description="N-acetyltransferase" evidence="1">
    <location>
        <begin position="7"/>
        <end position="157"/>
    </location>
</feature>
<dbReference type="PROSITE" id="PS51186">
    <property type="entry name" value="GNAT"/>
    <property type="match status" value="1"/>
</dbReference>